<feature type="compositionally biased region" description="Pro residues" evidence="1">
    <location>
        <begin position="124"/>
        <end position="136"/>
    </location>
</feature>
<organism evidence="2 3">
    <name type="scientific">Eschrichtius robustus</name>
    <name type="common">California gray whale</name>
    <name type="synonym">Eschrichtius gibbosus</name>
    <dbReference type="NCBI Taxonomy" id="9764"/>
    <lineage>
        <taxon>Eukaryota</taxon>
        <taxon>Metazoa</taxon>
        <taxon>Chordata</taxon>
        <taxon>Craniata</taxon>
        <taxon>Vertebrata</taxon>
        <taxon>Euteleostomi</taxon>
        <taxon>Mammalia</taxon>
        <taxon>Eutheria</taxon>
        <taxon>Laurasiatheria</taxon>
        <taxon>Artiodactyla</taxon>
        <taxon>Whippomorpha</taxon>
        <taxon>Cetacea</taxon>
        <taxon>Mysticeti</taxon>
        <taxon>Eschrichtiidae</taxon>
        <taxon>Eschrichtius</taxon>
    </lineage>
</organism>
<dbReference type="AlphaFoldDB" id="A0AB34GAY4"/>
<feature type="region of interest" description="Disordered" evidence="1">
    <location>
        <begin position="367"/>
        <end position="393"/>
    </location>
</feature>
<feature type="region of interest" description="Disordered" evidence="1">
    <location>
        <begin position="228"/>
        <end position="283"/>
    </location>
</feature>
<proteinExistence type="predicted"/>
<dbReference type="Proteomes" id="UP001159641">
    <property type="component" value="Unassembled WGS sequence"/>
</dbReference>
<name>A0AB34GAY4_ESCRO</name>
<protein>
    <submittedName>
        <fullName evidence="2">Uncharacterized protein</fullName>
    </submittedName>
</protein>
<feature type="region of interest" description="Disordered" evidence="1">
    <location>
        <begin position="121"/>
        <end position="194"/>
    </location>
</feature>
<evidence type="ECO:0000313" key="2">
    <source>
        <dbReference type="EMBL" id="KAJ8776348.1"/>
    </source>
</evidence>
<feature type="compositionally biased region" description="Low complexity" evidence="1">
    <location>
        <begin position="137"/>
        <end position="158"/>
    </location>
</feature>
<gene>
    <name evidence="2" type="ORF">J1605_015646</name>
</gene>
<keyword evidence="3" id="KW-1185">Reference proteome</keyword>
<reference evidence="2 3" key="1">
    <citation type="submission" date="2022-11" db="EMBL/GenBank/DDBJ databases">
        <title>Whole genome sequence of Eschrichtius robustus ER-17-0199.</title>
        <authorList>
            <person name="Bruniche-Olsen A."/>
            <person name="Black A.N."/>
            <person name="Fields C.J."/>
            <person name="Walden K."/>
            <person name="Dewoody J.A."/>
        </authorList>
    </citation>
    <scope>NUCLEOTIDE SEQUENCE [LARGE SCALE GENOMIC DNA]</scope>
    <source>
        <strain evidence="2">ER-17-0199</strain>
        <tissue evidence="2">Blubber</tissue>
    </source>
</reference>
<sequence>MPPLRSSRRDPEASAATAFRLGYCIEAPAREKQEDGASSLHQNLNTESLGFKCMSTPPKKQKKNWVLSFKWSSVYFHFLSLLNETKPKLRGQGAGRGRVPGGRGLVADLRTVQRQQRDLLQPLGPLPAPQTAPPPHRQLLQQPPQARGAPAAALLGRRPGPHVPGLLPARTAGRAPREEPPPAPPARAGAAVAGRAPSLRLGLGERRAAPLQARHPLQQPVPRAAALGAAGPRVRHARPGPLLRTSAPGGGRGPRLGNPRAGRLGGGLKTRKGRSSPFCRLPECAPRPSPVGVAKETRTLTPQCPAEASAPGTECKPPAPATIFKISNHLGRSLSVPITLEYTLTASLSMGASLYSGCLCFLPPEPKSERKATESRTQIASEKLSHPETGTGTEVLVSGQTTWSLPKPHMTQAERITFHSSSFGTEWLEIIHLRSQDSGK</sequence>
<evidence type="ECO:0000256" key="1">
    <source>
        <dbReference type="SAM" id="MobiDB-lite"/>
    </source>
</evidence>
<comment type="caution">
    <text evidence="2">The sequence shown here is derived from an EMBL/GenBank/DDBJ whole genome shotgun (WGS) entry which is preliminary data.</text>
</comment>
<accession>A0AB34GAY4</accession>
<evidence type="ECO:0000313" key="3">
    <source>
        <dbReference type="Proteomes" id="UP001159641"/>
    </source>
</evidence>
<dbReference type="EMBL" id="JAIQCJ010002438">
    <property type="protein sequence ID" value="KAJ8776348.1"/>
    <property type="molecule type" value="Genomic_DNA"/>
</dbReference>